<keyword evidence="1" id="KW-1133">Transmembrane helix</keyword>
<accession>A0A1I1DTS6</accession>
<evidence type="ECO:0000313" key="3">
    <source>
        <dbReference type="Proteomes" id="UP000199577"/>
    </source>
</evidence>
<evidence type="ECO:0000256" key="1">
    <source>
        <dbReference type="SAM" id="Phobius"/>
    </source>
</evidence>
<keyword evidence="1" id="KW-0472">Membrane</keyword>
<sequence length="39" mass="4567">MQSLFLVTIEGFVSRLVCSLSLIFLYLAEFTRLFCEDVY</sequence>
<keyword evidence="1" id="KW-0812">Transmembrane</keyword>
<dbReference type="EMBL" id="FOLL01000001">
    <property type="protein sequence ID" value="SFB78439.1"/>
    <property type="molecule type" value="Genomic_DNA"/>
</dbReference>
<protein>
    <submittedName>
        <fullName evidence="2">Uncharacterized protein</fullName>
    </submittedName>
</protein>
<gene>
    <name evidence="2" type="ORF">SAMN05421747_10193</name>
</gene>
<evidence type="ECO:0000313" key="2">
    <source>
        <dbReference type="EMBL" id="SFB78439.1"/>
    </source>
</evidence>
<feature type="transmembrane region" description="Helical" evidence="1">
    <location>
        <begin position="12"/>
        <end position="35"/>
    </location>
</feature>
<dbReference type="AlphaFoldDB" id="A0A1I1DTS6"/>
<organism evidence="2 3">
    <name type="scientific">Parapedobacter composti</name>
    <dbReference type="NCBI Taxonomy" id="623281"/>
    <lineage>
        <taxon>Bacteria</taxon>
        <taxon>Pseudomonadati</taxon>
        <taxon>Bacteroidota</taxon>
        <taxon>Sphingobacteriia</taxon>
        <taxon>Sphingobacteriales</taxon>
        <taxon>Sphingobacteriaceae</taxon>
        <taxon>Parapedobacter</taxon>
    </lineage>
</organism>
<proteinExistence type="predicted"/>
<dbReference type="STRING" id="623281.SAMN05421747_10193"/>
<dbReference type="Proteomes" id="UP000199577">
    <property type="component" value="Unassembled WGS sequence"/>
</dbReference>
<reference evidence="2 3" key="1">
    <citation type="submission" date="2016-10" db="EMBL/GenBank/DDBJ databases">
        <authorList>
            <person name="de Groot N.N."/>
        </authorList>
    </citation>
    <scope>NUCLEOTIDE SEQUENCE [LARGE SCALE GENOMIC DNA]</scope>
    <source>
        <strain evidence="2 3">DSM 22900</strain>
    </source>
</reference>
<keyword evidence="3" id="KW-1185">Reference proteome</keyword>
<name>A0A1I1DTS6_9SPHI</name>